<name>A0A6A6GTS9_VIRVR</name>
<keyword evidence="2" id="KW-1185">Reference proteome</keyword>
<protein>
    <submittedName>
        <fullName evidence="1">Uncharacterized protein</fullName>
    </submittedName>
</protein>
<evidence type="ECO:0000313" key="2">
    <source>
        <dbReference type="Proteomes" id="UP000800092"/>
    </source>
</evidence>
<organism evidence="1 2">
    <name type="scientific">Viridothelium virens</name>
    <name type="common">Speckled blister lichen</name>
    <name type="synonym">Trypethelium virens</name>
    <dbReference type="NCBI Taxonomy" id="1048519"/>
    <lineage>
        <taxon>Eukaryota</taxon>
        <taxon>Fungi</taxon>
        <taxon>Dikarya</taxon>
        <taxon>Ascomycota</taxon>
        <taxon>Pezizomycotina</taxon>
        <taxon>Dothideomycetes</taxon>
        <taxon>Dothideomycetes incertae sedis</taxon>
        <taxon>Trypetheliales</taxon>
        <taxon>Trypetheliaceae</taxon>
        <taxon>Viridothelium</taxon>
    </lineage>
</organism>
<accession>A0A6A6GTS9</accession>
<evidence type="ECO:0000313" key="1">
    <source>
        <dbReference type="EMBL" id="KAF2229029.1"/>
    </source>
</evidence>
<gene>
    <name evidence="1" type="ORF">EV356DRAFT_496622</name>
</gene>
<proteinExistence type="predicted"/>
<sequence length="71" mass="7500">MAFFSRDASQIPTLRLAAFFAGFYAGSNRDSTSKLNLELAKVPGKCSKIMQSGEAAYANLSLSVLAHISGA</sequence>
<dbReference type="AlphaFoldDB" id="A0A6A6GTS9"/>
<dbReference type="Proteomes" id="UP000800092">
    <property type="component" value="Unassembled WGS sequence"/>
</dbReference>
<reference evidence="1" key="1">
    <citation type="journal article" date="2020" name="Stud. Mycol.">
        <title>101 Dothideomycetes genomes: a test case for predicting lifestyles and emergence of pathogens.</title>
        <authorList>
            <person name="Haridas S."/>
            <person name="Albert R."/>
            <person name="Binder M."/>
            <person name="Bloem J."/>
            <person name="Labutti K."/>
            <person name="Salamov A."/>
            <person name="Andreopoulos B."/>
            <person name="Baker S."/>
            <person name="Barry K."/>
            <person name="Bills G."/>
            <person name="Bluhm B."/>
            <person name="Cannon C."/>
            <person name="Castanera R."/>
            <person name="Culley D."/>
            <person name="Daum C."/>
            <person name="Ezra D."/>
            <person name="Gonzalez J."/>
            <person name="Henrissat B."/>
            <person name="Kuo A."/>
            <person name="Liang C."/>
            <person name="Lipzen A."/>
            <person name="Lutzoni F."/>
            <person name="Magnuson J."/>
            <person name="Mondo S."/>
            <person name="Nolan M."/>
            <person name="Ohm R."/>
            <person name="Pangilinan J."/>
            <person name="Park H.-J."/>
            <person name="Ramirez L."/>
            <person name="Alfaro M."/>
            <person name="Sun H."/>
            <person name="Tritt A."/>
            <person name="Yoshinaga Y."/>
            <person name="Zwiers L.-H."/>
            <person name="Turgeon B."/>
            <person name="Goodwin S."/>
            <person name="Spatafora J."/>
            <person name="Crous P."/>
            <person name="Grigoriev I."/>
        </authorList>
    </citation>
    <scope>NUCLEOTIDE SEQUENCE</scope>
    <source>
        <strain evidence="1">Tuck. ex Michener</strain>
    </source>
</reference>
<dbReference type="EMBL" id="ML991879">
    <property type="protein sequence ID" value="KAF2229029.1"/>
    <property type="molecule type" value="Genomic_DNA"/>
</dbReference>